<reference evidence="3 4" key="1">
    <citation type="submission" date="2019-03" db="EMBL/GenBank/DDBJ databases">
        <title>Genomic Encyclopedia of Archaeal and Bacterial Type Strains, Phase II (KMG-II): from individual species to whole genera.</title>
        <authorList>
            <person name="Goeker M."/>
        </authorList>
    </citation>
    <scope>NUCLEOTIDE SEQUENCE [LARGE SCALE GENOMIC DNA]</scope>
    <source>
        <strain evidence="3 4">DSM 24323</strain>
    </source>
</reference>
<dbReference type="Proteomes" id="UP000295371">
    <property type="component" value="Unassembled WGS sequence"/>
</dbReference>
<feature type="region of interest" description="Disordered" evidence="1">
    <location>
        <begin position="1"/>
        <end position="40"/>
    </location>
</feature>
<evidence type="ECO:0000256" key="1">
    <source>
        <dbReference type="SAM" id="MobiDB-lite"/>
    </source>
</evidence>
<protein>
    <submittedName>
        <fullName evidence="3">Uncharacterized protein</fullName>
    </submittedName>
</protein>
<gene>
    <name evidence="3" type="ORF">CLV29_2423</name>
</gene>
<organism evidence="3 4">
    <name type="scientific">Naumannella halotolerans</name>
    <dbReference type="NCBI Taxonomy" id="993414"/>
    <lineage>
        <taxon>Bacteria</taxon>
        <taxon>Bacillati</taxon>
        <taxon>Actinomycetota</taxon>
        <taxon>Actinomycetes</taxon>
        <taxon>Propionibacteriales</taxon>
        <taxon>Propionibacteriaceae</taxon>
        <taxon>Naumannella</taxon>
    </lineage>
</organism>
<feature type="transmembrane region" description="Helical" evidence="2">
    <location>
        <begin position="73"/>
        <end position="96"/>
    </location>
</feature>
<keyword evidence="2" id="KW-0812">Transmembrane</keyword>
<name>A0A4R7J1R4_9ACTN</name>
<feature type="compositionally biased region" description="Basic and acidic residues" evidence="1">
    <location>
        <begin position="1"/>
        <end position="12"/>
    </location>
</feature>
<evidence type="ECO:0000313" key="3">
    <source>
        <dbReference type="EMBL" id="TDT31014.1"/>
    </source>
</evidence>
<comment type="caution">
    <text evidence="3">The sequence shown here is derived from an EMBL/GenBank/DDBJ whole genome shotgun (WGS) entry which is preliminary data.</text>
</comment>
<keyword evidence="4" id="KW-1185">Reference proteome</keyword>
<sequence>MPRRVAEPEPGRPADPVPDAAPDPAPDPGAERPEPGPVSVTATAVIETPAVWRDPSPLDPAWASPRRRRRRRWLVLLPVALALVLLLAVTIALGGFTERESVYQPVAPGAVIRTGPYEMSFDKVTVERELSFGEVGWTATAIGHGRLLDGVTEPMAPYLSTAMAVQDGPSGLTVEGFVQEVGPVSDSGATPRLFTPGLESQEYRVEFELPAEYRPSGYLRLAIADLSYDDHSFLQVGTKYWAPSGRGGAYYYLPVTVIATAD</sequence>
<feature type="compositionally biased region" description="Pro residues" evidence="1">
    <location>
        <begin position="13"/>
        <end position="27"/>
    </location>
</feature>
<proteinExistence type="predicted"/>
<dbReference type="AlphaFoldDB" id="A0A4R7J1R4"/>
<keyword evidence="2" id="KW-0472">Membrane</keyword>
<keyword evidence="2" id="KW-1133">Transmembrane helix</keyword>
<dbReference type="EMBL" id="SOAW01000002">
    <property type="protein sequence ID" value="TDT31014.1"/>
    <property type="molecule type" value="Genomic_DNA"/>
</dbReference>
<evidence type="ECO:0000256" key="2">
    <source>
        <dbReference type="SAM" id="Phobius"/>
    </source>
</evidence>
<evidence type="ECO:0000313" key="4">
    <source>
        <dbReference type="Proteomes" id="UP000295371"/>
    </source>
</evidence>
<accession>A0A4R7J1R4</accession>